<reference evidence="2 3" key="1">
    <citation type="submission" date="2015-05" db="EMBL/GenBank/DDBJ databases">
        <authorList>
            <person name="Wang D.B."/>
            <person name="Wang M."/>
        </authorList>
    </citation>
    <scope>NUCLEOTIDE SEQUENCE [LARGE SCALE GENOMIC DNA]</scope>
    <source>
        <strain evidence="2">VL1</strain>
    </source>
</reference>
<name>A0A0G4KDR0_VERLO</name>
<keyword evidence="1" id="KW-1133">Transmembrane helix</keyword>
<dbReference type="EMBL" id="CVQH01000001">
    <property type="protein sequence ID" value="CRJ80298.1"/>
    <property type="molecule type" value="Genomic_DNA"/>
</dbReference>
<gene>
    <name evidence="2" type="ORF">BN1708_000209</name>
</gene>
<keyword evidence="1" id="KW-0812">Transmembrane</keyword>
<dbReference type="AlphaFoldDB" id="A0A0G4KDR0"/>
<accession>A0A0G4KDR0</accession>
<organism evidence="2 3">
    <name type="scientific">Verticillium longisporum</name>
    <name type="common">Verticillium dahliae var. longisporum</name>
    <dbReference type="NCBI Taxonomy" id="100787"/>
    <lineage>
        <taxon>Eukaryota</taxon>
        <taxon>Fungi</taxon>
        <taxon>Dikarya</taxon>
        <taxon>Ascomycota</taxon>
        <taxon>Pezizomycotina</taxon>
        <taxon>Sordariomycetes</taxon>
        <taxon>Hypocreomycetidae</taxon>
        <taxon>Glomerellales</taxon>
        <taxon>Plectosphaerellaceae</taxon>
        <taxon>Verticillium</taxon>
    </lineage>
</organism>
<feature type="transmembrane region" description="Helical" evidence="1">
    <location>
        <begin position="201"/>
        <end position="222"/>
    </location>
</feature>
<evidence type="ECO:0000313" key="2">
    <source>
        <dbReference type="EMBL" id="CRJ80298.1"/>
    </source>
</evidence>
<feature type="transmembrane region" description="Helical" evidence="1">
    <location>
        <begin position="142"/>
        <end position="161"/>
    </location>
</feature>
<evidence type="ECO:0000313" key="3">
    <source>
        <dbReference type="Proteomes" id="UP000044602"/>
    </source>
</evidence>
<keyword evidence="3" id="KW-1185">Reference proteome</keyword>
<proteinExistence type="predicted"/>
<keyword evidence="1" id="KW-0472">Membrane</keyword>
<sequence length="225" mass="24483">MTDEMRPPSICATKRHAARTGVMARTSSMASVTAGLNRPPLMRKKIHTLTMREKPNATEMYMSTPTSKPVVSPVVVLLSLPPESVTLDRMLATSVPAKAKKRNMVVPTNSPIEATKWFLTSLFIHCVQGRRITSARSSRERAFVSFVYICYLTLLILRLVVERPVEMGARRASSGLRAAVAGALASAGPVRRVLEVRVTRASIPVPVLVAILFVRLVTHAAGAAL</sequence>
<protein>
    <submittedName>
        <fullName evidence="2">Uncharacterized protein</fullName>
    </submittedName>
</protein>
<dbReference type="Proteomes" id="UP000044602">
    <property type="component" value="Unassembled WGS sequence"/>
</dbReference>
<evidence type="ECO:0000256" key="1">
    <source>
        <dbReference type="SAM" id="Phobius"/>
    </source>
</evidence>